<proteinExistence type="predicted"/>
<name>A0ABT4JBX7_9RHOB</name>
<feature type="compositionally biased region" description="Polar residues" evidence="1">
    <location>
        <begin position="125"/>
        <end position="138"/>
    </location>
</feature>
<evidence type="ECO:0000313" key="2">
    <source>
        <dbReference type="EMBL" id="MCZ0963971.1"/>
    </source>
</evidence>
<feature type="region of interest" description="Disordered" evidence="1">
    <location>
        <begin position="125"/>
        <end position="146"/>
    </location>
</feature>
<comment type="caution">
    <text evidence="2">The sequence shown here is derived from an EMBL/GenBank/DDBJ whole genome shotgun (WGS) entry which is preliminary data.</text>
</comment>
<gene>
    <name evidence="2" type="ORF">OU682_20475</name>
</gene>
<dbReference type="Proteomes" id="UP001149822">
    <property type="component" value="Unassembled WGS sequence"/>
</dbReference>
<organism evidence="2 3">
    <name type="scientific">Paracoccus benzoatiresistens</name>
    <dbReference type="NCBI Taxonomy" id="2997341"/>
    <lineage>
        <taxon>Bacteria</taxon>
        <taxon>Pseudomonadati</taxon>
        <taxon>Pseudomonadota</taxon>
        <taxon>Alphaproteobacteria</taxon>
        <taxon>Rhodobacterales</taxon>
        <taxon>Paracoccaceae</taxon>
        <taxon>Paracoccus</taxon>
    </lineage>
</organism>
<accession>A0ABT4JBX7</accession>
<keyword evidence="3" id="KW-1185">Reference proteome</keyword>
<dbReference type="EMBL" id="JAPTYD010000060">
    <property type="protein sequence ID" value="MCZ0963971.1"/>
    <property type="molecule type" value="Genomic_DNA"/>
</dbReference>
<sequence length="158" mass="17265">MDTYLSAARNLVVDGMRESQVVLSADLEFHLAATLARYMHRPIAPDRLTVRLMDAAQKGARKGESRQIGDECLISCAFFAGRLTRQGGSVVHYAGLGQTAYQIAGMPDVASGFPDMLDVLQASSPNVEERSLPQQDGPASSAERHDRKILLLGPRFRH</sequence>
<evidence type="ECO:0000313" key="3">
    <source>
        <dbReference type="Proteomes" id="UP001149822"/>
    </source>
</evidence>
<reference evidence="2" key="1">
    <citation type="submission" date="2022-12" db="EMBL/GenBank/DDBJ databases">
        <title>Paracoccus sp. EF6 isolated from a lake water.</title>
        <authorList>
            <person name="Liu H."/>
        </authorList>
    </citation>
    <scope>NUCLEOTIDE SEQUENCE</scope>
    <source>
        <strain evidence="2">EF6</strain>
    </source>
</reference>
<dbReference type="RefSeq" id="WP_268944068.1">
    <property type="nucleotide sequence ID" value="NZ_JAPTYD010000060.1"/>
</dbReference>
<evidence type="ECO:0000256" key="1">
    <source>
        <dbReference type="SAM" id="MobiDB-lite"/>
    </source>
</evidence>
<protein>
    <submittedName>
        <fullName evidence="2">Uncharacterized protein</fullName>
    </submittedName>
</protein>